<proteinExistence type="predicted"/>
<keyword evidence="2" id="KW-1185">Reference proteome</keyword>
<sequence length="212" mass="23368">MSSYYEPRHLVTIAIIGAGHRGRTYADYAFDNPALAKVVAVAEPSKHRRAATSTIPVDMQFRSWLDMMVGGLPYPVRRAHGHVLRCSPYNRAIKAVIDSGALGEIINIQHIEPVGNEHFAHSYVRDSWHKEATSSFALMAKCCHDIDILSFYLSGLRPAKAQLFGSLGHFKNSRKPAAASAAVSCLDCAHESSCIWSAEEWATLALPRAYTQ</sequence>
<dbReference type="SUPFAM" id="SSF55347">
    <property type="entry name" value="Glyceraldehyde-3-phosphate dehydrogenase-like, C-terminal domain"/>
    <property type="match status" value="1"/>
</dbReference>
<evidence type="ECO:0000313" key="1">
    <source>
        <dbReference type="EMBL" id="CAK7222494.1"/>
    </source>
</evidence>
<dbReference type="Gene3D" id="3.40.50.720">
    <property type="entry name" value="NAD(P)-binding Rossmann-like Domain"/>
    <property type="match status" value="1"/>
</dbReference>
<evidence type="ECO:0000313" key="2">
    <source>
        <dbReference type="Proteomes" id="UP001642405"/>
    </source>
</evidence>
<dbReference type="PANTHER" id="PTHR43377:SF12">
    <property type="entry name" value="BINDING ROSSMANN FOLD OXIDOREDUCTASE, PUTATIVE (AFU_ORTHOLOGUE AFUA_3G11840)-RELATED"/>
    <property type="match status" value="1"/>
</dbReference>
<dbReference type="SUPFAM" id="SSF51735">
    <property type="entry name" value="NAD(P)-binding Rossmann-fold domains"/>
    <property type="match status" value="1"/>
</dbReference>
<dbReference type="InterPro" id="IPR051450">
    <property type="entry name" value="Gfo/Idh/MocA_Oxidoreductases"/>
</dbReference>
<dbReference type="InterPro" id="IPR036291">
    <property type="entry name" value="NAD(P)-bd_dom_sf"/>
</dbReference>
<comment type="caution">
    <text evidence="1">The sequence shown here is derived from an EMBL/GenBank/DDBJ whole genome shotgun (WGS) entry which is preliminary data.</text>
</comment>
<protein>
    <recommendedName>
        <fullName evidence="3">Gfo/Idh/MocA-like oxidoreductase N-terminal domain-containing protein</fullName>
    </recommendedName>
</protein>
<dbReference type="EMBL" id="CAWUHB010000025">
    <property type="protein sequence ID" value="CAK7222494.1"/>
    <property type="molecule type" value="Genomic_DNA"/>
</dbReference>
<name>A0ABP0BTN1_9PEZI</name>
<reference evidence="1 2" key="1">
    <citation type="submission" date="2024-01" db="EMBL/GenBank/DDBJ databases">
        <authorList>
            <person name="Allen C."/>
            <person name="Tagirdzhanova G."/>
        </authorList>
    </citation>
    <scope>NUCLEOTIDE SEQUENCE [LARGE SCALE GENOMIC DNA]</scope>
</reference>
<dbReference type="PANTHER" id="PTHR43377">
    <property type="entry name" value="BILIVERDIN REDUCTASE A"/>
    <property type="match status" value="1"/>
</dbReference>
<dbReference type="Gene3D" id="3.30.360.10">
    <property type="entry name" value="Dihydrodipicolinate Reductase, domain 2"/>
    <property type="match status" value="1"/>
</dbReference>
<accession>A0ABP0BTN1</accession>
<organism evidence="1 2">
    <name type="scientific">Sporothrix curviconia</name>
    <dbReference type="NCBI Taxonomy" id="1260050"/>
    <lineage>
        <taxon>Eukaryota</taxon>
        <taxon>Fungi</taxon>
        <taxon>Dikarya</taxon>
        <taxon>Ascomycota</taxon>
        <taxon>Pezizomycotina</taxon>
        <taxon>Sordariomycetes</taxon>
        <taxon>Sordariomycetidae</taxon>
        <taxon>Ophiostomatales</taxon>
        <taxon>Ophiostomataceae</taxon>
        <taxon>Sporothrix</taxon>
    </lineage>
</organism>
<evidence type="ECO:0008006" key="3">
    <source>
        <dbReference type="Google" id="ProtNLM"/>
    </source>
</evidence>
<gene>
    <name evidence="1" type="ORF">SCUCBS95973_004860</name>
</gene>
<dbReference type="Proteomes" id="UP001642405">
    <property type="component" value="Unassembled WGS sequence"/>
</dbReference>